<reference evidence="2 3" key="2">
    <citation type="submission" date="2013-11" db="EMBL/GenBank/DDBJ databases">
        <title>The Genome Sequence of Phytophthora parasitica INRA-310.</title>
        <authorList>
            <consortium name="The Broad Institute Genomics Platform"/>
            <person name="Russ C."/>
            <person name="Tyler B."/>
            <person name="Panabieres F."/>
            <person name="Shan W."/>
            <person name="Tripathy S."/>
            <person name="Grunwald N."/>
            <person name="Machado M."/>
            <person name="Johnson C.S."/>
            <person name="Arredondo F."/>
            <person name="Hong C."/>
            <person name="Coffey M."/>
            <person name="Young S.K."/>
            <person name="Zeng Q."/>
            <person name="Gargeya S."/>
            <person name="Fitzgerald M."/>
            <person name="Abouelleil A."/>
            <person name="Alvarado L."/>
            <person name="Chapman S.B."/>
            <person name="Gainer-Dewar J."/>
            <person name="Goldberg J."/>
            <person name="Griggs A."/>
            <person name="Gujja S."/>
            <person name="Hansen M."/>
            <person name="Howarth C."/>
            <person name="Imamovic A."/>
            <person name="Ireland A."/>
            <person name="Larimer J."/>
            <person name="McCowan C."/>
            <person name="Murphy C."/>
            <person name="Pearson M."/>
            <person name="Poon T.W."/>
            <person name="Priest M."/>
            <person name="Roberts A."/>
            <person name="Saif S."/>
            <person name="Shea T."/>
            <person name="Sykes S."/>
            <person name="Wortman J."/>
            <person name="Nusbaum C."/>
            <person name="Birren B."/>
        </authorList>
    </citation>
    <scope>NUCLEOTIDE SEQUENCE [LARGE SCALE GENOMIC DNA]</scope>
    <source>
        <strain evidence="2 3">INRA-310</strain>
    </source>
</reference>
<dbReference type="Proteomes" id="UP000018817">
    <property type="component" value="Unassembled WGS sequence"/>
</dbReference>
<name>W2PS97_PHYN3</name>
<dbReference type="VEuPathDB" id="FungiDB:PPTG_23748"/>
<protein>
    <submittedName>
        <fullName evidence="2">Uncharacterized protein</fullName>
    </submittedName>
</protein>
<dbReference type="EMBL" id="KI669609">
    <property type="protein sequence ID" value="ETN03813.1"/>
    <property type="molecule type" value="Genomic_DNA"/>
</dbReference>
<accession>W2PS97</accession>
<reference evidence="3" key="1">
    <citation type="submission" date="2011-12" db="EMBL/GenBank/DDBJ databases">
        <authorList>
            <consortium name="The Broad Institute Genome Sequencing Platform"/>
            <person name="Russ C."/>
            <person name="Tyler B."/>
            <person name="Panabieres F."/>
            <person name="Shan W."/>
            <person name="Tripathy S."/>
            <person name="Grunwald N."/>
            <person name="Machado M."/>
            <person name="Young S.K."/>
            <person name="Zeng Q."/>
            <person name="Gargeya S."/>
            <person name="Fitzgerald M."/>
            <person name="Haas B."/>
            <person name="Abouelleil A."/>
            <person name="Alvarado L."/>
            <person name="Arachchi H.M."/>
            <person name="Berlin A."/>
            <person name="Chapman S.B."/>
            <person name="Gearin G."/>
            <person name="Goldberg J."/>
            <person name="Griggs A."/>
            <person name="Gujja S."/>
            <person name="Hansen M."/>
            <person name="Heiman D."/>
            <person name="Howarth C."/>
            <person name="Larimer J."/>
            <person name="Lui A."/>
            <person name="MacDonald P.J.P."/>
            <person name="McCowen C."/>
            <person name="Montmayeur A."/>
            <person name="Murphy C."/>
            <person name="Neiman D."/>
            <person name="Pearson M."/>
            <person name="Priest M."/>
            <person name="Roberts A."/>
            <person name="Saif S."/>
            <person name="Shea T."/>
            <person name="Sisk P."/>
            <person name="Stolte C."/>
            <person name="Sykes S."/>
            <person name="Wortman J."/>
            <person name="Nusbaum C."/>
            <person name="Birren B."/>
        </authorList>
    </citation>
    <scope>NUCLEOTIDE SEQUENCE [LARGE SCALE GENOMIC DNA]</scope>
    <source>
        <strain evidence="3">INRA-310</strain>
    </source>
</reference>
<dbReference type="AlphaFoldDB" id="W2PS97"/>
<feature type="region of interest" description="Disordered" evidence="1">
    <location>
        <begin position="43"/>
        <end position="66"/>
    </location>
</feature>
<proteinExistence type="predicted"/>
<gene>
    <name evidence="2" type="ORF">PPTG_23748</name>
</gene>
<dbReference type="GeneID" id="20192347"/>
<sequence>MHCLNKRLPAHCPAPSRANRATMGLPLPDKLQGQLHVNFGQSYTNSRTTYDPPITVDSSHNDGFGK</sequence>
<evidence type="ECO:0000313" key="3">
    <source>
        <dbReference type="Proteomes" id="UP000018817"/>
    </source>
</evidence>
<organism evidence="2 3">
    <name type="scientific">Phytophthora nicotianae (strain INRA-310)</name>
    <name type="common">Phytophthora parasitica</name>
    <dbReference type="NCBI Taxonomy" id="761204"/>
    <lineage>
        <taxon>Eukaryota</taxon>
        <taxon>Sar</taxon>
        <taxon>Stramenopiles</taxon>
        <taxon>Oomycota</taxon>
        <taxon>Peronosporomycetes</taxon>
        <taxon>Peronosporales</taxon>
        <taxon>Peronosporaceae</taxon>
        <taxon>Phytophthora</taxon>
    </lineage>
</organism>
<dbReference type="RefSeq" id="XP_008911040.1">
    <property type="nucleotide sequence ID" value="XM_008912792.1"/>
</dbReference>
<evidence type="ECO:0000256" key="1">
    <source>
        <dbReference type="SAM" id="MobiDB-lite"/>
    </source>
</evidence>
<evidence type="ECO:0000313" key="2">
    <source>
        <dbReference type="EMBL" id="ETN03813.1"/>
    </source>
</evidence>